<comment type="similarity">
    <text evidence="1">Belongs to the VPS13 family.</text>
</comment>
<feature type="region of interest" description="Disordered" evidence="5">
    <location>
        <begin position="2619"/>
        <end position="2640"/>
    </location>
</feature>
<keyword evidence="2" id="KW-0813">Transport</keyword>
<dbReference type="EMBL" id="CANTFK010000072">
    <property type="protein sequence ID" value="CAI5705926.1"/>
    <property type="molecule type" value="Genomic_DNA"/>
</dbReference>
<feature type="region of interest" description="Disordered" evidence="5">
    <location>
        <begin position="2957"/>
        <end position="2981"/>
    </location>
</feature>
<organism evidence="8 9">
    <name type="scientific">Peronospora farinosa</name>
    <dbReference type="NCBI Taxonomy" id="134698"/>
    <lineage>
        <taxon>Eukaryota</taxon>
        <taxon>Sar</taxon>
        <taxon>Stramenopiles</taxon>
        <taxon>Oomycota</taxon>
        <taxon>Peronosporomycetes</taxon>
        <taxon>Peronosporales</taxon>
        <taxon>Peronosporaceae</taxon>
        <taxon>Peronospora</taxon>
    </lineage>
</organism>
<proteinExistence type="inferred from homology"/>
<dbReference type="Proteomes" id="UP001159659">
    <property type="component" value="Unassembled WGS sequence"/>
</dbReference>
<dbReference type="InterPro" id="IPR026847">
    <property type="entry name" value="VPS13"/>
</dbReference>
<feature type="compositionally biased region" description="Basic and acidic residues" evidence="5">
    <location>
        <begin position="100"/>
        <end position="111"/>
    </location>
</feature>
<evidence type="ECO:0008006" key="10">
    <source>
        <dbReference type="Google" id="ProtNLM"/>
    </source>
</evidence>
<evidence type="ECO:0000259" key="6">
    <source>
        <dbReference type="PROSITE" id="PS50106"/>
    </source>
</evidence>
<dbReference type="PROSITE" id="PS50195">
    <property type="entry name" value="PX"/>
    <property type="match status" value="1"/>
</dbReference>
<feature type="compositionally biased region" description="Polar residues" evidence="5">
    <location>
        <begin position="4353"/>
        <end position="4389"/>
    </location>
</feature>
<gene>
    <name evidence="8" type="ORF">PFR002_LOCUS815</name>
</gene>
<keyword evidence="4" id="KW-0175">Coiled coil</keyword>
<dbReference type="GO" id="GO:0006869">
    <property type="term" value="P:lipid transport"/>
    <property type="evidence" value="ECO:0007669"/>
    <property type="project" value="UniProtKB-KW"/>
</dbReference>
<dbReference type="CDD" id="cd06093">
    <property type="entry name" value="PX_domain"/>
    <property type="match status" value="1"/>
</dbReference>
<dbReference type="InterPro" id="IPR001478">
    <property type="entry name" value="PDZ"/>
</dbReference>
<evidence type="ECO:0000313" key="8">
    <source>
        <dbReference type="EMBL" id="CAI5705926.1"/>
    </source>
</evidence>
<dbReference type="GO" id="GO:0045053">
    <property type="term" value="P:protein retention in Golgi apparatus"/>
    <property type="evidence" value="ECO:0007669"/>
    <property type="project" value="TreeGrafter"/>
</dbReference>
<dbReference type="InterPro" id="IPR026854">
    <property type="entry name" value="VPS13_N"/>
</dbReference>
<evidence type="ECO:0000256" key="4">
    <source>
        <dbReference type="SAM" id="Coils"/>
    </source>
</evidence>
<dbReference type="Pfam" id="PF25037">
    <property type="entry name" value="VPS13_C"/>
    <property type="match status" value="1"/>
</dbReference>
<feature type="compositionally biased region" description="Low complexity" evidence="5">
    <location>
        <begin position="2372"/>
        <end position="2395"/>
    </location>
</feature>
<accession>A0AAV0SSB7</accession>
<feature type="region of interest" description="Disordered" evidence="5">
    <location>
        <begin position="3802"/>
        <end position="3827"/>
    </location>
</feature>
<feature type="coiled-coil region" evidence="4">
    <location>
        <begin position="570"/>
        <end position="597"/>
    </location>
</feature>
<sequence>MFLQRYVHVVLDAVLGSYVKDIDPTTLQISVWNGKIQVDAVELQPDAFTLPKQIQFLKGTLRHVCIDLPWTNLAHQPICIDIQDVNLLFQVIEDDRTSCYDDKHSGEEKQRHAQKKRRQTLQRKRAALNAVEKAREFNEKNKTRTRTKQSWTESFLVKLVVNVLDKVQVHVQHLHLRMEDAVSDAERPYAVGMTLEAIIIKSADEGWNFTMVGRGTTQQDGNGGGVSFIRKKMDINKFGIYLSLPLVPVPLTVLKDAEAFATLMRSSFEFLERKRQPVAVAPTLLHPEADTIRPRLFKSSDYIVHPLTVSMKLTVNDGNAKLPFTHQELSERVLSRLGTPWMVDTIDAIGDDAWKEFVEMMPKLAGGRKYTLGFVFSEAWSVARDLTEEEDEIPSVQQFKEALSSCMQWSLEEVDRVEHCIVKYRDAVVHVMEEKSTYVDAQANIDEISTSLHRQQYLSALSFISFLTVKRRQARYLVLRPKRIRIQDNPRAWWKYAINAVLLDVRERLAHVDWVAFEHARQRRNRYKQLCLVLEHGTTFAATLVPPELRLLSKEIARNELDELEFVMDVQELIKLRQAVRKEIADKEKEKQVLSKLQSQRESDVQHSVQGSSIPASSRLWSYATWLTGAGGPAHGGSSGHDAGRVRMEDMKWSDQDTKDLYEAIDFHPEDDKEESAVDSGEIEDAAVQKKRLLQERQHNLYRFQLTLYRASFGISLKDVPGDFSSIPFHDGASKTFFSQTASSSYLIASLDDVEIQFLVRPSCLDMGLQLREAFFCQSLRPLRRTVHDRLFQRKRSMSPPGTDFFLQRMDMDEVVEYHPVGVRNQMSSVRLRHCERELPLVQLNIISEYQHKNETASGSQKGNEDDELATADVTPPAHLLRVSFITQPIKCNVNMMFLLDVVAVFSRPVNVDLSGLEHSAWRRAQSLQRYSTAQLRDALARRTTVEMRLDVISPLINIAQSPSSEINSSSDDGVSLLVFLGHLKAQTKHPSNISDGSEKCDFGNYENETIASRRNVLTPSEESLYDVLEISISGIEVQVIDGWTSTSGKRVFRPRSHPSKKSAWHYLLEKTSLTFSFYISVTPDDPSIPLIKLFGGVDNVNLNLSATSFRSLMQLLHSFGENYSIHTQRCMDRDAAMTADATNHPIRIGPLATSTSRRSKPKLVRKISSRIKPGGVALSSSDSGGRTNAASENSSYMGFARKIQLEQQKTFQEEDINDNDLLKLWKRVVCQLQFGIGEIILTLQVRDLESGSGKIVRARAVDINTRLETRTYDKRVEFALGSFLVEDILLLRSSPSSEVVEKKRLLVKSGNHEVVTELEEKSEEGAILSVEPPPSSEQLIRVVITSIASDAVMLKDKKVWKHARHSPLSLSFGKNSVWQDPLITTLSIDASLRVLTIDVYQDTLAEVFVFFFQRSKEEVSIQEQTPPPPPPSLRSISEGSTASKHRLAMDMEEQSVLSSVDSEANGDTFSRKLGVWLLDNHTAAGCENENEQEAAGNDRCVDVEENLPALTQFRLHVEGLSLFLHLDDKQKPDGMPSAFATLIAQQFCCCIQRFPRYLSMFASLTSLKICDVSLVDRHLSEIVSHKSTSTEPDEDRPWINRNAACEYDGDIAVGHVPTLGEILNLLNDVPAVFSCAAQFYGADSIQEVWHPGYSSRCSLRLKSPRIRFLYSFVDDMRNYWMKGALLQTVMSILSREQADTLWEGDFQLADIQDDLVEPQMDEKKGDAEEKASSSKYLGSDIVSMFPLVDIRLEDAILEMPPHRMSSESLFLRFDTFRASNEDVVNSFLGMENRIVAKVLLNSSLKQLQLDMKALRIVSNILVDRSDIGNGGFVKQSLLEPTNLLLSVDFRSHADLKLRMSCSPVRSFCNQEQYAFVLRVPFQNYRERTRYHFLQAAAAPAKVVALISSQRFSLSRSFDGSSSSGKPVEHGDEASNGTSASEAPDVTDECHVMLDIRIPEVALEILQGQHGYHPSSSENLDVAEKGKTHEGSICVLTFSVLLGCADYNLANGRLTAGIDLEGVHILDSRVTSKMSTSYRDVVVLERCKEGLPKAIKIQFGCESYDVDVSTVDFDPAFTTQGNGSRTPRTQFRSVSSRAFVGLFGSELSLKRTDSEISAYSSLSSTATSHNREKKPPPVVGVERRMDLVIDVAGFKVIPSNIYYDVVHFLTISPDWKAEDMNFVSSQDTDANGTTGPEEATVSPAYRRIGLKLNVGPSSLLLVEDPYKLKSRALMLSWESSVIINYLQQTNEDECPDIEDVGKKSPAHSQNQLQICVALENIHATSRLSEESVWAAEQAATAASADCLKPIDMETVIQMDLRSRFLRFRTTFNRVMELRFGYLDFCTMLAALEHILRRPSITTTSIAGDQKGRSMSSSSISSLSGGGVESETSSWSGRRRAQLSSRSSIAVSSSKRSERQRAAALYGTSLIYLVSASFRGRLETRPVVGFYNSTWRKRYLVLPYTAQQRQLVQSVAFRILPAPESRRQIGDEIYYGDRIVLEAVVDTKQDDKENTSKDTSLPNEEGVDSVLTAEEDEEKLVRESILIRKYDQLGAIGYLGPEGSAGAFETTIWKHGSTMFNSDKSVIYDRELIVFEELTIYRSFSKGKTFGAATDADAGQQMDFNSSRSGPQAEGAHTVDTTSARGGGYLMFNGVGDAPIPFALSIVSSRSRSGSPQRDEKSVADVDDANAVCETSVSAVATPNTAETCDKTPATPARKKRKNRKSLFAYASFLENLKILEFTLPGVNATIVNDFHNMLLPLLHFRVATLHADVRGRLENKFTVLTSLRFGIQAYNSQLAVWEPVLEDFEVNMAYHGMGGVLCDYCMSERQSVSPTGAALRCDGMPLCLFRSSRTEVLTNAAAHSWESKNFIYRELLEQPDVQDGAKLANTFMIVVKDDFNINVSRNVINVLVHFFALVTKVTAADEALSSRLGPFIYVDNQSGIPFVVATHPSSSAGASATAWGTPSSSRRPTGSIEMPTDVPGADANDEIMKAGTAMFNSTAWSRRRLSTMLNDISSSDTKWIRVESGERIATEIVAHEAPAGCVTSPLRRLLWLKPQSHLQGTTSSKAIPVPIGYSNRSYLHLESGCKQRDSWHGENIICETVAEQGTLVLRLRGKVQLTNFFSVPIQVIYNDQREDTIEPGGMAAHYIPIQYLESGSIAFRPLLSNGKVQCSDALSIASLLRSNDFKTRARSNRRQNVGSLELRKALTFYWDVHPSTGVEDPADFTFDVSLPPLQVILTALRKSERHETTITLRPPIVLENLVPYELSYRTVCMKSEAEVVWVAKNAASFSGTNGKVPSGSSACVAELDILERDQDNGEIVQTPTVVGLSLALPQIELRRFSRWSRNTFIYGCQSFCEQIELNMRDDCELEAPTLANKLTICVEITQLEKLRSRSLNKLCPVVCRVFTEYWLIDRTSLSLAFYTADDYLIPSNHPSRLYDDKGDADDGSSAVSLSVFSCESKQVVSKMKIGIKGAVGEREVQSEPFDISAVGVRGQILVPTNRSRDARSLLSTIAEFGAPPDGQKSTYKQYEFGVMIEQGPEKFSRSRVVTLVPRYYFVNTSSMFGIHVRQERSTDPNAVIVLQPKETKIFHWSDSRLPLRVQICFVLPDKRHDADDTVSFASSSQWSAPFELSGISKHKQTEEAEEASMFFDVEDENSDADRMLTEGLQLNVAVELHDPSFLVYLEEGSPSAHFAPPSSYAYEDNDREHTLTVKQKDNEGFVPFKIKNACSNLALIVWQKTLVKDDKGNMTVGFEGGEPVLPFHSVDYVPFRFSAFPTVFVQVQKVAGLGIGALRKEHRVRGRHSDKVKSKSLSQKGDNDPPITALSRAATMGQAQVVASFEVQLKNLQCLPTIDVSEGVTKKRLWAEVLLDETTKTLLVTDMLPGFSGEHKRRRRATLLRSWKRYNTSIVFISRVLSAHAAHRTDGSDDNMVQKILAKKKRVRFAPDVTSVKGKLDVDKDGISGAPKQGDEADTITSSVVEENEVEALALCVRLVDATHLEEVFLQAGRSDLTSCRPFITFSLKTEKEEARTKLTPQATTVFPRWLPAPNSRAMLSALMLSDDDDEKQETSNHEFGTNAEIIVEIREADKILFGSSVIAIARIPLHEYCAAAMISARNDANHKTPVVEFLAPVHVTRNSGRWSRSLENETRIRFQMCCQRTFATRRAVAESSGEGRDDLDIVKELQDILSAYQLKRELDVLMSSKSQLKLLLEHESVDTSTSGTNIPAALRSVPDCSLDEKKKSTLTNFVTHSAGTDDDSTGVRSRSTNSVKGSAVSATTDESVSDGTYEEMNDEKRLTAVLIGVSNLQIPTEVIRSNFKHTHGTTRHLEPKVYCTITYQESTRSALSAVAKSSDTTSSAEQNKSDENGPTSPRKVSTTGSTGNHAHLQQVRTHEFQRGQILGLDLVHRNGRVIVQGVVCDGPCGTLVYEGKIRIGDTVVAANGKSIVNLHRDASFAVIEKAMHWGEGVGGQNDEQASGSTFTLSFLYQPPTTERMTFSNTGPPCAQTTDEEIGLRKYDTEWNRRVEFAETTNTQPAAGSDDEQVHVRVYLRNETSDHGLSASQESSIVPFLYFFGDDAMMDHLDHSKQDSRFDVLLAECWVPLPPSSLSDARNLLSLDGNPMAEPSALTFNERICALYSPQQRSHQHSALEIIGQLRLALKWDFINPLRAAHQQGDLSLHFQLEVARICISVVDDGAWSAVASASGPQQPEEVLCISLSDQNASAGIQLSYAQISDGKKVINARVGHFQIDNQLLDTNYPVLLRPIRLLDAQMQEEGYTLARDKGRKTNTEAEGQILLPTVQLMAVLSRQQNVIQFDYIFGQLQELEIKLEDATLVALAHVFSGVEWSHTAQNTHTSKRKKRSGDEFGSNLALKLLEIEWSTPTLLSTAASGSLGGSRSGGGANMKVLLRWLLLCPVKVNVTFTSTADRSLLLSLLSPDMSSVLSTLISAAATLVSNLDQAPIRIPEFYVENLLETTHTLAFYAMQHYIHHGLRSWYSIMGSVDFLGNPIGLVSTLGTGVKDFFYTPAQMLLENENGLRIDSLRTGMTKGSKSLLRNTAVGIFHTTGKITETLGKGIALLAMDEQYNVQRQRASTRQIKKINDLGDAIAEGSRGLMGGVWDGIKGVVAAPVRGAEQDGAGGFVVGIGKGVAGLIVKPTAGFLDLLTSLSRGAKTSAESLDGTDRNAFDAITRFRLPRRICSDGVLVSYSEREARGYAVLLLTSLDATDDYVYHVDYGIEPHRGLLLLTDKRLICLSGKTGQKLWEVALDSTLEIVVEDATLKIGQTASPFRSYSIECDSDVAATNFRVAVDSARVDVSATRYLLLNLEKSQKESRIASGGRFGSGATGLYNNEEDRTDLHVLMENVQDTTVSGVSNDDLRSQPLRSVRVEVCHLQNKDAHANVPDRAIDKLLSFSVFQIQVYGGPYQWTVFRRFSEFRELCAELEGAGCVLDGLPPLPPRTFLPSTRGPVAKHRQEALNLFLQAAIMHSAISRNAAMLDFLTRGAREVRVSLPPLSPTGEREASQRAGDSP</sequence>
<dbReference type="PROSITE" id="PS50106">
    <property type="entry name" value="PDZ"/>
    <property type="match status" value="1"/>
</dbReference>
<dbReference type="InterPro" id="IPR056748">
    <property type="entry name" value="VPS13-like_C"/>
</dbReference>
<feature type="compositionally biased region" description="Polar residues" evidence="5">
    <location>
        <begin position="4267"/>
        <end position="4291"/>
    </location>
</feature>
<comment type="caution">
    <text evidence="8">The sequence shown here is derived from an EMBL/GenBank/DDBJ whole genome shotgun (WGS) entry which is preliminary data.</text>
</comment>
<feature type="region of interest" description="Disordered" evidence="5">
    <location>
        <begin position="1421"/>
        <end position="1444"/>
    </location>
</feature>
<dbReference type="Pfam" id="PF12624">
    <property type="entry name" value="VPS13_N"/>
    <property type="match status" value="2"/>
</dbReference>
<dbReference type="PANTHER" id="PTHR16166:SF93">
    <property type="entry name" value="INTERMEMBRANE LIPID TRANSFER PROTEIN VPS13"/>
    <property type="match status" value="1"/>
</dbReference>
<evidence type="ECO:0000256" key="1">
    <source>
        <dbReference type="ARBA" id="ARBA00006545"/>
    </source>
</evidence>
<dbReference type="PANTHER" id="PTHR16166">
    <property type="entry name" value="VACUOLAR PROTEIN SORTING-ASSOCIATED PROTEIN VPS13"/>
    <property type="match status" value="1"/>
</dbReference>
<dbReference type="GO" id="GO:0035091">
    <property type="term" value="F:phosphatidylinositol binding"/>
    <property type="evidence" value="ECO:0007669"/>
    <property type="project" value="InterPro"/>
</dbReference>
<feature type="compositionally biased region" description="Basic residues" evidence="5">
    <location>
        <begin position="112"/>
        <end position="121"/>
    </location>
</feature>
<feature type="domain" description="PX" evidence="7">
    <location>
        <begin position="5401"/>
        <end position="5514"/>
    </location>
</feature>
<evidence type="ECO:0000256" key="5">
    <source>
        <dbReference type="SAM" id="MobiDB-lite"/>
    </source>
</evidence>
<dbReference type="InterPro" id="IPR001683">
    <property type="entry name" value="PX_dom"/>
</dbReference>
<feature type="region of interest" description="Disordered" evidence="5">
    <location>
        <begin position="5517"/>
        <end position="5537"/>
    </location>
</feature>
<evidence type="ECO:0000259" key="7">
    <source>
        <dbReference type="PROSITE" id="PS50195"/>
    </source>
</evidence>
<dbReference type="SUPFAM" id="SSF64268">
    <property type="entry name" value="PX domain"/>
    <property type="match status" value="1"/>
</dbReference>
<dbReference type="Pfam" id="PF00787">
    <property type="entry name" value="PX"/>
    <property type="match status" value="1"/>
</dbReference>
<feature type="compositionally biased region" description="Low complexity" evidence="5">
    <location>
        <begin position="1916"/>
        <end position="1925"/>
    </location>
</feature>
<dbReference type="Gene3D" id="3.30.1520.10">
    <property type="entry name" value="Phox-like domain"/>
    <property type="match status" value="1"/>
</dbReference>
<feature type="region of interest" description="Disordered" evidence="5">
    <location>
        <begin position="2365"/>
        <end position="2398"/>
    </location>
</feature>
<reference evidence="8" key="1">
    <citation type="submission" date="2022-12" db="EMBL/GenBank/DDBJ databases">
        <authorList>
            <person name="Webb A."/>
        </authorList>
    </citation>
    <scope>NUCLEOTIDE SEQUENCE</scope>
    <source>
        <strain evidence="8">Pf2</strain>
    </source>
</reference>
<feature type="region of interest" description="Disordered" evidence="5">
    <location>
        <begin position="1916"/>
        <end position="1944"/>
    </location>
</feature>
<feature type="region of interest" description="Disordered" evidence="5">
    <location>
        <begin position="100"/>
        <end position="121"/>
    </location>
</feature>
<dbReference type="Pfam" id="PF25036">
    <property type="entry name" value="VPS13_VAB"/>
    <property type="match status" value="1"/>
</dbReference>
<dbReference type="GO" id="GO:0006623">
    <property type="term" value="P:protein targeting to vacuole"/>
    <property type="evidence" value="ECO:0007669"/>
    <property type="project" value="TreeGrafter"/>
</dbReference>
<dbReference type="InterPro" id="IPR036871">
    <property type="entry name" value="PX_dom_sf"/>
</dbReference>
<feature type="region of interest" description="Disordered" evidence="5">
    <location>
        <begin position="4353"/>
        <end position="4390"/>
    </location>
</feature>
<keyword evidence="3" id="KW-0445">Lipid transport</keyword>
<dbReference type="InterPro" id="IPR009543">
    <property type="entry name" value="VPS13_VAB"/>
</dbReference>
<feature type="region of interest" description="Disordered" evidence="5">
    <location>
        <begin position="4258"/>
        <end position="4294"/>
    </location>
</feature>
<evidence type="ECO:0000313" key="9">
    <source>
        <dbReference type="Proteomes" id="UP001159659"/>
    </source>
</evidence>
<protein>
    <recommendedName>
        <fullName evidence="10">Vacuolar protein sorting-associated protein</fullName>
    </recommendedName>
</protein>
<name>A0AAV0SSB7_9STRA</name>
<feature type="compositionally biased region" description="Low complexity" evidence="5">
    <location>
        <begin position="2957"/>
        <end position="2969"/>
    </location>
</feature>
<evidence type="ECO:0000256" key="2">
    <source>
        <dbReference type="ARBA" id="ARBA00022448"/>
    </source>
</evidence>
<feature type="domain" description="PDZ" evidence="6">
    <location>
        <begin position="4395"/>
        <end position="4467"/>
    </location>
</feature>
<evidence type="ECO:0000256" key="3">
    <source>
        <dbReference type="ARBA" id="ARBA00023055"/>
    </source>
</evidence>